<reference evidence="2 3" key="1">
    <citation type="journal article" date="2013" name="Genome Announc.">
        <title>Draft Genome Sequence of Streptomyces gancidicus Strain BKS 13-15.</title>
        <authorList>
            <person name="Kumar S."/>
            <person name="Kaur N."/>
            <person name="Singh N.K."/>
            <person name="Raghava G.P."/>
            <person name="Mayilraj S."/>
        </authorList>
    </citation>
    <scope>NUCLEOTIDE SEQUENCE [LARGE SCALE GENOMIC DNA]</scope>
    <source>
        <strain evidence="2 3">BKS 13-15</strain>
    </source>
</reference>
<keyword evidence="1" id="KW-0472">Membrane</keyword>
<evidence type="ECO:0000256" key="1">
    <source>
        <dbReference type="SAM" id="Phobius"/>
    </source>
</evidence>
<feature type="transmembrane region" description="Helical" evidence="1">
    <location>
        <begin position="23"/>
        <end position="42"/>
    </location>
</feature>
<accession>M3DM82</accession>
<keyword evidence="1" id="KW-0812">Transmembrane</keyword>
<evidence type="ECO:0000313" key="2">
    <source>
        <dbReference type="EMBL" id="EMF31095.1"/>
    </source>
</evidence>
<dbReference type="AlphaFoldDB" id="M3DM82"/>
<sequence>MIEALDVLGDLLGEFLRWLWSLVWWWGSLLAAAAAAVAWYVLRPGTGRRRRPRSSAGEFADTDAMTLPVTAPPAEEADG</sequence>
<protein>
    <submittedName>
        <fullName evidence="2">Uncharacterized protein</fullName>
    </submittedName>
</protein>
<dbReference type="Proteomes" id="UP000011732">
    <property type="component" value="Unassembled WGS sequence"/>
</dbReference>
<dbReference type="PATRIC" id="fig|1284664.3.peg.138"/>
<dbReference type="EMBL" id="AOHP01000004">
    <property type="protein sequence ID" value="EMF31095.1"/>
    <property type="molecule type" value="Genomic_DNA"/>
</dbReference>
<gene>
    <name evidence="2" type="ORF">H114_00662</name>
</gene>
<comment type="caution">
    <text evidence="2">The sequence shown here is derived from an EMBL/GenBank/DDBJ whole genome shotgun (WGS) entry which is preliminary data.</text>
</comment>
<keyword evidence="3" id="KW-1185">Reference proteome</keyword>
<dbReference type="RefSeq" id="WP_006129700.1">
    <property type="nucleotide sequence ID" value="NZ_AOHP01000004.1"/>
</dbReference>
<proteinExistence type="predicted"/>
<name>M3DM82_STREZ</name>
<evidence type="ECO:0000313" key="3">
    <source>
        <dbReference type="Proteomes" id="UP000011732"/>
    </source>
</evidence>
<keyword evidence="1" id="KW-1133">Transmembrane helix</keyword>
<organism evidence="2 3">
    <name type="scientific">Streptomyces gancidicus BKS 13-15</name>
    <dbReference type="NCBI Taxonomy" id="1284664"/>
    <lineage>
        <taxon>Bacteria</taxon>
        <taxon>Bacillati</taxon>
        <taxon>Actinomycetota</taxon>
        <taxon>Actinomycetes</taxon>
        <taxon>Kitasatosporales</taxon>
        <taxon>Streptomycetaceae</taxon>
        <taxon>Streptomyces</taxon>
        <taxon>Streptomyces pseudogriseolus group</taxon>
    </lineage>
</organism>